<gene>
    <name evidence="14" type="ORF">WJX72_007535</name>
</gene>
<evidence type="ECO:0000259" key="13">
    <source>
        <dbReference type="PROSITE" id="PS50172"/>
    </source>
</evidence>
<dbReference type="InterPro" id="IPR008984">
    <property type="entry name" value="SMAD_FHA_dom_sf"/>
</dbReference>
<comment type="caution">
    <text evidence="14">The sequence shown here is derived from an EMBL/GenBank/DDBJ whole genome shotgun (WGS) entry which is preliminary data.</text>
</comment>
<evidence type="ECO:0000256" key="6">
    <source>
        <dbReference type="ARBA" id="ARBA00022737"/>
    </source>
</evidence>
<keyword evidence="7" id="KW-0227">DNA damage</keyword>
<dbReference type="Pfam" id="PF00498">
    <property type="entry name" value="FHA"/>
    <property type="match status" value="1"/>
</dbReference>
<keyword evidence="9" id="KW-0007">Acetylation</keyword>
<dbReference type="GO" id="GO:0005634">
    <property type="term" value="C:nucleus"/>
    <property type="evidence" value="ECO:0007669"/>
    <property type="project" value="UniProtKB-SubCell"/>
</dbReference>
<protein>
    <recommendedName>
        <fullName evidence="3">Mediator of DNA damage checkpoint protein 1</fullName>
    </recommendedName>
</protein>
<evidence type="ECO:0000256" key="11">
    <source>
        <dbReference type="ARBA" id="ARBA00023306"/>
    </source>
</evidence>
<keyword evidence="8" id="KW-0832">Ubl conjugation</keyword>
<keyword evidence="10" id="KW-0539">Nucleus</keyword>
<sequence>MEATQAFELDSDTAEPGSSGAAEVGCLTVEYPDRAPDAFPLFTGANVVGRSSSEPDRDRELLDGWQEEGVVQCVHGIPLHSNSISAQHAVLYLEGNGAFCFIKDLKSRNKTQIERQGNKIQLASDDRYGLSSGDTIRFGALSCRVTFAPAAERPGLPGAADLATQAYGLVGDEDDKENSPTGDTPAAVAASGAGASESGQGHPDQPLPTTAAQLLPPAGGTAQLMEGSYFPTQGPGKSGAASGNPSASASWKTKRAHAVESDAATETKGKAVAADLLPEEPGNSCVARAKPASPAKSYIKPPVEHQGIESGWRSKAGAAESQLPAEKGPPATGGRAGGKKRKATQEADVADEATQDEAGPSDRRQLRKIETREVRVLFSTCVDASLRKAYTKTIQRLGGSVAADSDQSFTHFLTLQAARGESDRGFKKSLNTLMALAAGRPIVAESWMDACTRSNAFVDPKDHLLQDSAAEKKLGFVLQTSYERAQHQLLLTGLHVFFTPGLLSAESDKGAGLRSLVTLAGGTVAASLDKDLSGDNAAMLGSWLVVGSEKDLGKERKWAQGKLKGGVPVHSRSMLVDSIMQQSLDRSAGVLFVS</sequence>
<keyword evidence="11" id="KW-0131">Cell cycle</keyword>
<dbReference type="Proteomes" id="UP001489004">
    <property type="component" value="Unassembled WGS sequence"/>
</dbReference>
<dbReference type="SUPFAM" id="SSF49879">
    <property type="entry name" value="SMAD/FHA domain"/>
    <property type="match status" value="1"/>
</dbReference>
<reference evidence="14 15" key="1">
    <citation type="journal article" date="2024" name="Nat. Commun.">
        <title>Phylogenomics reveals the evolutionary origins of lichenization in chlorophyte algae.</title>
        <authorList>
            <person name="Puginier C."/>
            <person name="Libourel C."/>
            <person name="Otte J."/>
            <person name="Skaloud P."/>
            <person name="Haon M."/>
            <person name="Grisel S."/>
            <person name="Petersen M."/>
            <person name="Berrin J.G."/>
            <person name="Delaux P.M."/>
            <person name="Dal Grande F."/>
            <person name="Keller J."/>
        </authorList>
    </citation>
    <scope>NUCLEOTIDE SEQUENCE [LARGE SCALE GENOMIC DNA]</scope>
    <source>
        <strain evidence="14 15">SAG 2043</strain>
    </source>
</reference>
<feature type="region of interest" description="Disordered" evidence="12">
    <location>
        <begin position="281"/>
        <end position="366"/>
    </location>
</feature>
<comment type="subcellular location">
    <subcellularLocation>
        <location evidence="2">Chromosome</location>
    </subcellularLocation>
    <subcellularLocation>
        <location evidence="1">Nucleus</location>
    </subcellularLocation>
</comment>
<evidence type="ECO:0000256" key="5">
    <source>
        <dbReference type="ARBA" id="ARBA00022499"/>
    </source>
</evidence>
<organism evidence="14 15">
    <name type="scientific">[Myrmecia] bisecta</name>
    <dbReference type="NCBI Taxonomy" id="41462"/>
    <lineage>
        <taxon>Eukaryota</taxon>
        <taxon>Viridiplantae</taxon>
        <taxon>Chlorophyta</taxon>
        <taxon>core chlorophytes</taxon>
        <taxon>Trebouxiophyceae</taxon>
        <taxon>Trebouxiales</taxon>
        <taxon>Trebouxiaceae</taxon>
        <taxon>Myrmecia</taxon>
    </lineage>
</organism>
<dbReference type="PROSITE" id="PS50172">
    <property type="entry name" value="BRCT"/>
    <property type="match status" value="1"/>
</dbReference>
<dbReference type="Gene3D" id="2.60.200.20">
    <property type="match status" value="1"/>
</dbReference>
<feature type="compositionally biased region" description="Low complexity" evidence="12">
    <location>
        <begin position="207"/>
        <end position="218"/>
    </location>
</feature>
<evidence type="ECO:0000256" key="12">
    <source>
        <dbReference type="SAM" id="MobiDB-lite"/>
    </source>
</evidence>
<evidence type="ECO:0000256" key="2">
    <source>
        <dbReference type="ARBA" id="ARBA00004286"/>
    </source>
</evidence>
<feature type="compositionally biased region" description="Basic and acidic residues" evidence="12">
    <location>
        <begin position="257"/>
        <end position="267"/>
    </location>
</feature>
<dbReference type="InterPro" id="IPR001357">
    <property type="entry name" value="BRCT_dom"/>
</dbReference>
<dbReference type="AlphaFoldDB" id="A0AAW1QSK3"/>
<accession>A0AAW1QSK3</accession>
<feature type="compositionally biased region" description="Low complexity" evidence="12">
    <location>
        <begin position="234"/>
        <end position="250"/>
    </location>
</feature>
<evidence type="ECO:0000256" key="7">
    <source>
        <dbReference type="ARBA" id="ARBA00022763"/>
    </source>
</evidence>
<dbReference type="PANTHER" id="PTHR23196:SF1">
    <property type="entry name" value="PAX-INTERACTING PROTEIN 1"/>
    <property type="match status" value="1"/>
</dbReference>
<keyword evidence="6" id="KW-0677">Repeat</keyword>
<dbReference type="EMBL" id="JALJOR010000002">
    <property type="protein sequence ID" value="KAK9824072.1"/>
    <property type="molecule type" value="Genomic_DNA"/>
</dbReference>
<keyword evidence="15" id="KW-1185">Reference proteome</keyword>
<feature type="region of interest" description="Disordered" evidence="12">
    <location>
        <begin position="171"/>
        <end position="267"/>
    </location>
</feature>
<dbReference type="Gene3D" id="3.40.50.10190">
    <property type="entry name" value="BRCT domain"/>
    <property type="match status" value="2"/>
</dbReference>
<evidence type="ECO:0000313" key="15">
    <source>
        <dbReference type="Proteomes" id="UP001489004"/>
    </source>
</evidence>
<keyword evidence="4" id="KW-0158">Chromosome</keyword>
<evidence type="ECO:0000256" key="8">
    <source>
        <dbReference type="ARBA" id="ARBA00022843"/>
    </source>
</evidence>
<evidence type="ECO:0000256" key="10">
    <source>
        <dbReference type="ARBA" id="ARBA00023242"/>
    </source>
</evidence>
<proteinExistence type="predicted"/>
<name>A0AAW1QSK3_9CHLO</name>
<dbReference type="InterPro" id="IPR051579">
    <property type="entry name" value="DDR_Transcriptional_Reg"/>
</dbReference>
<evidence type="ECO:0000256" key="1">
    <source>
        <dbReference type="ARBA" id="ARBA00004123"/>
    </source>
</evidence>
<dbReference type="GO" id="GO:0006974">
    <property type="term" value="P:DNA damage response"/>
    <property type="evidence" value="ECO:0007669"/>
    <property type="project" value="UniProtKB-KW"/>
</dbReference>
<dbReference type="PANTHER" id="PTHR23196">
    <property type="entry name" value="PAX TRANSCRIPTION ACTIVATION DOMAIN INTERACTING PROTEIN"/>
    <property type="match status" value="1"/>
</dbReference>
<evidence type="ECO:0000256" key="9">
    <source>
        <dbReference type="ARBA" id="ARBA00022990"/>
    </source>
</evidence>
<evidence type="ECO:0000256" key="3">
    <source>
        <dbReference type="ARBA" id="ARBA00015014"/>
    </source>
</evidence>
<feature type="compositionally biased region" description="Low complexity" evidence="12">
    <location>
        <begin position="186"/>
        <end position="199"/>
    </location>
</feature>
<dbReference type="CDD" id="cd17744">
    <property type="entry name" value="BRCT_MDC1_rpt1"/>
    <property type="match status" value="1"/>
</dbReference>
<evidence type="ECO:0000313" key="14">
    <source>
        <dbReference type="EMBL" id="KAK9824072.1"/>
    </source>
</evidence>
<feature type="domain" description="BRCT" evidence="13">
    <location>
        <begin position="387"/>
        <end position="465"/>
    </location>
</feature>
<dbReference type="InterPro" id="IPR036420">
    <property type="entry name" value="BRCT_dom_sf"/>
</dbReference>
<dbReference type="SUPFAM" id="SSF52113">
    <property type="entry name" value="BRCT domain"/>
    <property type="match status" value="2"/>
</dbReference>
<dbReference type="InterPro" id="IPR000253">
    <property type="entry name" value="FHA_dom"/>
</dbReference>
<dbReference type="GO" id="GO:0005694">
    <property type="term" value="C:chromosome"/>
    <property type="evidence" value="ECO:0007669"/>
    <property type="project" value="UniProtKB-SubCell"/>
</dbReference>
<keyword evidence="5" id="KW-1017">Isopeptide bond</keyword>
<feature type="region of interest" description="Disordered" evidence="12">
    <location>
        <begin position="1"/>
        <end position="21"/>
    </location>
</feature>
<evidence type="ECO:0000256" key="4">
    <source>
        <dbReference type="ARBA" id="ARBA00022454"/>
    </source>
</evidence>